<feature type="transmembrane region" description="Helical" evidence="5">
    <location>
        <begin position="104"/>
        <end position="129"/>
    </location>
</feature>
<evidence type="ECO:0000256" key="1">
    <source>
        <dbReference type="ARBA" id="ARBA00004141"/>
    </source>
</evidence>
<dbReference type="PANTHER" id="PTHR31465:SF1">
    <property type="entry name" value="PROTEIN RTA1-RELATED"/>
    <property type="match status" value="1"/>
</dbReference>
<evidence type="ECO:0000256" key="2">
    <source>
        <dbReference type="ARBA" id="ARBA00022692"/>
    </source>
</evidence>
<proteinExistence type="predicted"/>
<sequence>MASGTISSYKLGEHITIVGLCVQLAFFTFFVTTCALFHYRMRSNPPQRVIGVSTGDQTRTVQTWENVLVGLYAASSLILVRSIFRLIEYAQGNSGYLISHEVFMYVFDSTLMLLAMVAMNICHPSIILVGPQKQRDSEMSFASDRELQE</sequence>
<dbReference type="Pfam" id="PF04479">
    <property type="entry name" value="RTA1"/>
    <property type="match status" value="1"/>
</dbReference>
<comment type="subcellular location">
    <subcellularLocation>
        <location evidence="1">Membrane</location>
        <topology evidence="1">Multi-pass membrane protein</topology>
    </subcellularLocation>
</comment>
<name>A0ABR3Y3R7_9EURO</name>
<comment type="caution">
    <text evidence="6">The sequence shown here is derived from an EMBL/GenBank/DDBJ whole genome shotgun (WGS) entry which is preliminary data.</text>
</comment>
<keyword evidence="7" id="KW-1185">Reference proteome</keyword>
<dbReference type="EMBL" id="JAVDPF010000006">
    <property type="protein sequence ID" value="KAL1882462.1"/>
    <property type="molecule type" value="Genomic_DNA"/>
</dbReference>
<reference evidence="6 7" key="1">
    <citation type="journal article" date="2024" name="IMA Fungus">
        <title>IMA Genome - F19 : A genome assembly and annotation guide to empower mycologists, including annotated draft genome sequences of Ceratocystis pirilliformis, Diaporthe australafricana, Fusarium ophioides, Paecilomyces lecythidis, and Sporothrix stenoceras.</title>
        <authorList>
            <person name="Aylward J."/>
            <person name="Wilson A.M."/>
            <person name="Visagie C.M."/>
            <person name="Spraker J."/>
            <person name="Barnes I."/>
            <person name="Buitendag C."/>
            <person name="Ceriani C."/>
            <person name="Del Mar Angel L."/>
            <person name="du Plessis D."/>
            <person name="Fuchs T."/>
            <person name="Gasser K."/>
            <person name="Kramer D."/>
            <person name="Li W."/>
            <person name="Munsamy K."/>
            <person name="Piso A."/>
            <person name="Price J.L."/>
            <person name="Sonnekus B."/>
            <person name="Thomas C."/>
            <person name="van der Nest A."/>
            <person name="van Dijk A."/>
            <person name="van Heerden A."/>
            <person name="van Vuuren N."/>
            <person name="Yilmaz N."/>
            <person name="Duong T.A."/>
            <person name="van der Merwe N.A."/>
            <person name="Wingfield M.J."/>
            <person name="Wingfield B.D."/>
        </authorList>
    </citation>
    <scope>NUCLEOTIDE SEQUENCE [LARGE SCALE GENOMIC DNA]</scope>
    <source>
        <strain evidence="6 7">CMW 18167</strain>
    </source>
</reference>
<feature type="transmembrane region" description="Helical" evidence="5">
    <location>
        <begin position="67"/>
        <end position="84"/>
    </location>
</feature>
<evidence type="ECO:0000313" key="6">
    <source>
        <dbReference type="EMBL" id="KAL1882462.1"/>
    </source>
</evidence>
<evidence type="ECO:0000256" key="4">
    <source>
        <dbReference type="ARBA" id="ARBA00023136"/>
    </source>
</evidence>
<dbReference type="Proteomes" id="UP001583193">
    <property type="component" value="Unassembled WGS sequence"/>
</dbReference>
<evidence type="ECO:0000313" key="7">
    <source>
        <dbReference type="Proteomes" id="UP001583193"/>
    </source>
</evidence>
<organism evidence="6 7">
    <name type="scientific">Paecilomyces lecythidis</name>
    <dbReference type="NCBI Taxonomy" id="3004212"/>
    <lineage>
        <taxon>Eukaryota</taxon>
        <taxon>Fungi</taxon>
        <taxon>Dikarya</taxon>
        <taxon>Ascomycota</taxon>
        <taxon>Pezizomycotina</taxon>
        <taxon>Eurotiomycetes</taxon>
        <taxon>Eurotiomycetidae</taxon>
        <taxon>Eurotiales</taxon>
        <taxon>Thermoascaceae</taxon>
        <taxon>Paecilomyces</taxon>
    </lineage>
</organism>
<evidence type="ECO:0000256" key="5">
    <source>
        <dbReference type="SAM" id="Phobius"/>
    </source>
</evidence>
<feature type="transmembrane region" description="Helical" evidence="5">
    <location>
        <begin position="15"/>
        <end position="39"/>
    </location>
</feature>
<dbReference type="InterPro" id="IPR007568">
    <property type="entry name" value="RTA1"/>
</dbReference>
<protein>
    <submittedName>
        <fullName evidence="6">Uncharacterized protein</fullName>
    </submittedName>
</protein>
<keyword evidence="4 5" id="KW-0472">Membrane</keyword>
<keyword evidence="2 5" id="KW-0812">Transmembrane</keyword>
<evidence type="ECO:0000256" key="3">
    <source>
        <dbReference type="ARBA" id="ARBA00022989"/>
    </source>
</evidence>
<dbReference type="PANTHER" id="PTHR31465">
    <property type="entry name" value="PROTEIN RTA1-RELATED"/>
    <property type="match status" value="1"/>
</dbReference>
<accession>A0ABR3Y3R7</accession>
<keyword evidence="3 5" id="KW-1133">Transmembrane helix</keyword>
<gene>
    <name evidence="6" type="ORF">Plec18167_002878</name>
</gene>